<dbReference type="EMBL" id="BLAL01000252">
    <property type="protein sequence ID" value="GES96587.1"/>
    <property type="molecule type" value="Genomic_DNA"/>
</dbReference>
<reference evidence="3" key="1">
    <citation type="submission" date="2019-10" db="EMBL/GenBank/DDBJ databases">
        <title>Conservation and host-specific expression of non-tandemly repeated heterogenous ribosome RNA gene in arbuscular mycorrhizal fungi.</title>
        <authorList>
            <person name="Maeda T."/>
            <person name="Kobayashi Y."/>
            <person name="Nakagawa T."/>
            <person name="Ezawa T."/>
            <person name="Yamaguchi K."/>
            <person name="Bino T."/>
            <person name="Nishimoto Y."/>
            <person name="Shigenobu S."/>
            <person name="Kawaguchi M."/>
        </authorList>
    </citation>
    <scope>NUCLEOTIDE SEQUENCE</scope>
    <source>
        <strain evidence="3">HR1</strain>
    </source>
</reference>
<evidence type="ECO:0000256" key="1">
    <source>
        <dbReference type="ARBA" id="ARBA00022614"/>
    </source>
</evidence>
<accession>A0A8H3M0S3</accession>
<comment type="caution">
    <text evidence="3">The sequence shown here is derived from an EMBL/GenBank/DDBJ whole genome shotgun (WGS) entry which is preliminary data.</text>
</comment>
<dbReference type="InterPro" id="IPR006553">
    <property type="entry name" value="Leu-rich_rpt_Cys-con_subtyp"/>
</dbReference>
<protein>
    <recommendedName>
        <fullName evidence="5">F-box domain-containing protein</fullName>
    </recommendedName>
</protein>
<dbReference type="AlphaFoldDB" id="A0A8H3M0S3"/>
<dbReference type="OrthoDB" id="2322447at2759"/>
<sequence>MILVNCAIKENSPTWAVLDIGSDVNCISQKHIGELGITYHSESNRIETPDASYSTLGRCGAPILWKRIELRGKDLYPGQSLPNDYKNYCAKDHPRLNKFIRIERAKDLSQLKKFIKEYSETSICNIIRSCPRLQQLDLSFCQITDITIKEIAGSCLNLKYLNLEECNNISKEAVDQLVSSLSPNIHVENFVPIRVHPLDLIHQLARQLGIPHDAPRDVASLKNFINDELSRRLSERCILARPLLWSGGRLYNTWHSVANNQNSVLSQIHQQLNSNISMTADSGADHSTIAITRQAPRNYSVVLLNDQAEW</sequence>
<dbReference type="SMART" id="SM00367">
    <property type="entry name" value="LRR_CC"/>
    <property type="match status" value="2"/>
</dbReference>
<gene>
    <name evidence="3" type="ORF">RCL2_002321300</name>
</gene>
<dbReference type="Pfam" id="PF12799">
    <property type="entry name" value="LRR_4"/>
    <property type="match status" value="1"/>
</dbReference>
<organism evidence="3 4">
    <name type="scientific">Rhizophagus clarus</name>
    <dbReference type="NCBI Taxonomy" id="94130"/>
    <lineage>
        <taxon>Eukaryota</taxon>
        <taxon>Fungi</taxon>
        <taxon>Fungi incertae sedis</taxon>
        <taxon>Mucoromycota</taxon>
        <taxon>Glomeromycotina</taxon>
        <taxon>Glomeromycetes</taxon>
        <taxon>Glomerales</taxon>
        <taxon>Glomeraceae</taxon>
        <taxon>Rhizophagus</taxon>
    </lineage>
</organism>
<proteinExistence type="predicted"/>
<dbReference type="Gene3D" id="3.80.10.10">
    <property type="entry name" value="Ribonuclease Inhibitor"/>
    <property type="match status" value="1"/>
</dbReference>
<evidence type="ECO:0000256" key="2">
    <source>
        <dbReference type="ARBA" id="ARBA00022737"/>
    </source>
</evidence>
<name>A0A8H3M0S3_9GLOM</name>
<evidence type="ECO:0000313" key="4">
    <source>
        <dbReference type="Proteomes" id="UP000615446"/>
    </source>
</evidence>
<dbReference type="InterPro" id="IPR032675">
    <property type="entry name" value="LRR_dom_sf"/>
</dbReference>
<dbReference type="InterPro" id="IPR025875">
    <property type="entry name" value="Leu-rich_rpt_4"/>
</dbReference>
<keyword evidence="1" id="KW-0433">Leucine-rich repeat</keyword>
<evidence type="ECO:0000313" key="3">
    <source>
        <dbReference type="EMBL" id="GES96587.1"/>
    </source>
</evidence>
<dbReference type="SUPFAM" id="SSF52047">
    <property type="entry name" value="RNI-like"/>
    <property type="match status" value="1"/>
</dbReference>
<keyword evidence="2" id="KW-0677">Repeat</keyword>
<evidence type="ECO:0008006" key="5">
    <source>
        <dbReference type="Google" id="ProtNLM"/>
    </source>
</evidence>
<dbReference type="Proteomes" id="UP000615446">
    <property type="component" value="Unassembled WGS sequence"/>
</dbReference>